<protein>
    <submittedName>
        <fullName evidence="1">Alpha,alpha-trehalose-phosphate synthase subunit</fullName>
    </submittedName>
</protein>
<evidence type="ECO:0000313" key="1">
    <source>
        <dbReference type="EMBL" id="GAT25038.1"/>
    </source>
</evidence>
<proteinExistence type="predicted"/>
<accession>A0A146FGY1</accession>
<dbReference type="AlphaFoldDB" id="A0A146FGY1"/>
<sequence>MDGRRIKGLQLGEAGKWGFFTGSLQKAQLTLLETLTKDREGTLELKGHRELAEEFFL</sequence>
<gene>
    <name evidence="1" type="ORF">RIB2604_01808740</name>
</gene>
<organism evidence="1 2">
    <name type="scientific">Aspergillus kawachii</name>
    <name type="common">White koji mold</name>
    <name type="synonym">Aspergillus awamori var. kawachi</name>
    <dbReference type="NCBI Taxonomy" id="1069201"/>
    <lineage>
        <taxon>Eukaryota</taxon>
        <taxon>Fungi</taxon>
        <taxon>Dikarya</taxon>
        <taxon>Ascomycota</taxon>
        <taxon>Pezizomycotina</taxon>
        <taxon>Eurotiomycetes</taxon>
        <taxon>Eurotiomycetidae</taxon>
        <taxon>Eurotiales</taxon>
        <taxon>Aspergillaceae</taxon>
        <taxon>Aspergillus</taxon>
        <taxon>Aspergillus subgen. Circumdati</taxon>
    </lineage>
</organism>
<comment type="caution">
    <text evidence="1">The sequence shown here is derived from an EMBL/GenBank/DDBJ whole genome shotgun (WGS) entry which is preliminary data.</text>
</comment>
<reference evidence="2" key="2">
    <citation type="submission" date="2016-02" db="EMBL/GenBank/DDBJ databases">
        <title>Genome sequencing of Aspergillus luchuensis NBRC 4314.</title>
        <authorList>
            <person name="Yamada O."/>
        </authorList>
    </citation>
    <scope>NUCLEOTIDE SEQUENCE [LARGE SCALE GENOMIC DNA]</scope>
    <source>
        <strain evidence="2">RIB 2604</strain>
    </source>
</reference>
<evidence type="ECO:0000313" key="2">
    <source>
        <dbReference type="Proteomes" id="UP000075230"/>
    </source>
</evidence>
<dbReference type="Proteomes" id="UP000075230">
    <property type="component" value="Unassembled WGS sequence"/>
</dbReference>
<reference evidence="1 2" key="1">
    <citation type="journal article" date="2016" name="DNA Res.">
        <title>Genome sequence of Aspergillus luchuensis NBRC 4314.</title>
        <authorList>
            <person name="Yamada O."/>
            <person name="Machida M."/>
            <person name="Hosoyama A."/>
            <person name="Goto M."/>
            <person name="Takahashi T."/>
            <person name="Futagami T."/>
            <person name="Yamagata Y."/>
            <person name="Takeuchi M."/>
            <person name="Kobayashi T."/>
            <person name="Koike H."/>
            <person name="Abe K."/>
            <person name="Asai K."/>
            <person name="Arita M."/>
            <person name="Fujita N."/>
            <person name="Fukuda K."/>
            <person name="Higa K."/>
            <person name="Horikawa H."/>
            <person name="Ishikawa T."/>
            <person name="Jinno K."/>
            <person name="Kato Y."/>
            <person name="Kirimura K."/>
            <person name="Mizutani O."/>
            <person name="Nakasone K."/>
            <person name="Sano M."/>
            <person name="Shiraishi Y."/>
            <person name="Tsukahara M."/>
            <person name="Gomi K."/>
        </authorList>
    </citation>
    <scope>NUCLEOTIDE SEQUENCE [LARGE SCALE GENOMIC DNA]</scope>
    <source>
        <strain evidence="1 2">RIB 2604</strain>
    </source>
</reference>
<dbReference type="EMBL" id="BCWF01000018">
    <property type="protein sequence ID" value="GAT25038.1"/>
    <property type="molecule type" value="Genomic_DNA"/>
</dbReference>
<name>A0A146FGY1_ASPKA</name>